<gene>
    <name evidence="3" type="ORF">FD755_024933</name>
</gene>
<comment type="similarity">
    <text evidence="1">Belongs to the CTAG/PCC1 family.</text>
</comment>
<protein>
    <recommendedName>
        <fullName evidence="5">L antigen family member 3</fullName>
    </recommendedName>
</protein>
<reference evidence="3 4" key="1">
    <citation type="submission" date="2019-06" db="EMBL/GenBank/DDBJ databases">
        <title>Discovery of a novel chromosome fission-fusion reversal in muntjac.</title>
        <authorList>
            <person name="Mudd A.B."/>
            <person name="Bredeson J.V."/>
            <person name="Baum R."/>
            <person name="Hockemeyer D."/>
            <person name="Rokhsar D.S."/>
        </authorList>
    </citation>
    <scope>NUCLEOTIDE SEQUENCE [LARGE SCALE GENOMIC DNA]</scope>
    <source>
        <strain evidence="3">UCam_UCB_Mr</strain>
        <tissue evidence="3">Fibroblast cell line</tissue>
    </source>
</reference>
<dbReference type="EMBL" id="VCEB01005935">
    <property type="protein sequence ID" value="KAB0339497.1"/>
    <property type="molecule type" value="Genomic_DNA"/>
</dbReference>
<dbReference type="AlphaFoldDB" id="A0A5N3US28"/>
<accession>A0A5N3US28</accession>
<proteinExistence type="inferred from homology"/>
<feature type="compositionally biased region" description="Low complexity" evidence="2">
    <location>
        <begin position="70"/>
        <end position="81"/>
    </location>
</feature>
<keyword evidence="4" id="KW-1185">Reference proteome</keyword>
<evidence type="ECO:0008006" key="5">
    <source>
        <dbReference type="Google" id="ProtNLM"/>
    </source>
</evidence>
<dbReference type="Proteomes" id="UP000326062">
    <property type="component" value="Unassembled WGS sequence"/>
</dbReference>
<evidence type="ECO:0000313" key="3">
    <source>
        <dbReference type="EMBL" id="KAB0339497.1"/>
    </source>
</evidence>
<feature type="region of interest" description="Disordered" evidence="2">
    <location>
        <begin position="47"/>
        <end position="81"/>
    </location>
</feature>
<evidence type="ECO:0000256" key="2">
    <source>
        <dbReference type="SAM" id="MobiDB-lite"/>
    </source>
</evidence>
<dbReference type="InterPro" id="IPR015419">
    <property type="entry name" value="CTAG/Pcc1"/>
</dbReference>
<dbReference type="Pfam" id="PF09341">
    <property type="entry name" value="Pcc1"/>
    <property type="match status" value="1"/>
</dbReference>
<dbReference type="Gene3D" id="3.30.310.50">
    <property type="entry name" value="Alpha-D-phosphohexomutase, C-terminal domain"/>
    <property type="match status" value="1"/>
</dbReference>
<evidence type="ECO:0000313" key="4">
    <source>
        <dbReference type="Proteomes" id="UP000326062"/>
    </source>
</evidence>
<sequence length="193" mass="20101">MESEAHGGEAMRAADEDAGAVASAVGTARGGQGGLCGVGGRDGPGYPAGPGNALNRGVPAGSGELADPRGPSAAGESGGAAAAIPQIPGAANAPRPGGDAAPGARVLNNRVFQFRLAVPFSSHAQADNARLLLTRRIQLRWPVRRELYVNGHMLVLRLTAEDHDLFQTAVAFYLEQLYLVMWAFHRFVHPLFA</sequence>
<organism evidence="3 4">
    <name type="scientific">Muntiacus reevesi</name>
    <name type="common">Reeves' muntjac</name>
    <name type="synonym">Cervus reevesi</name>
    <dbReference type="NCBI Taxonomy" id="9886"/>
    <lineage>
        <taxon>Eukaryota</taxon>
        <taxon>Metazoa</taxon>
        <taxon>Chordata</taxon>
        <taxon>Craniata</taxon>
        <taxon>Vertebrata</taxon>
        <taxon>Euteleostomi</taxon>
        <taxon>Mammalia</taxon>
        <taxon>Eutheria</taxon>
        <taxon>Laurasiatheria</taxon>
        <taxon>Artiodactyla</taxon>
        <taxon>Ruminantia</taxon>
        <taxon>Pecora</taxon>
        <taxon>Cervidae</taxon>
        <taxon>Muntiacinae</taxon>
        <taxon>Muntiacus</taxon>
    </lineage>
</organism>
<name>A0A5N3US28_MUNRE</name>
<comment type="caution">
    <text evidence="3">The sequence shown here is derived from an EMBL/GenBank/DDBJ whole genome shotgun (WGS) entry which is preliminary data.</text>
</comment>
<evidence type="ECO:0000256" key="1">
    <source>
        <dbReference type="ARBA" id="ARBA00007073"/>
    </source>
</evidence>